<reference evidence="10" key="2">
    <citation type="submission" date="2020-09" db="EMBL/GenBank/DDBJ databases">
        <authorList>
            <person name="Sun Q."/>
            <person name="Zhou Y."/>
        </authorList>
    </citation>
    <scope>NUCLEOTIDE SEQUENCE</scope>
    <source>
        <strain evidence="10">CGMCC 1.15966</strain>
    </source>
</reference>
<evidence type="ECO:0000256" key="3">
    <source>
        <dbReference type="ARBA" id="ARBA00022452"/>
    </source>
</evidence>
<keyword evidence="6" id="KW-0472">Membrane</keyword>
<keyword evidence="3" id="KW-1134">Transmembrane beta strand</keyword>
<evidence type="ECO:0000259" key="9">
    <source>
        <dbReference type="Pfam" id="PF14905"/>
    </source>
</evidence>
<organism evidence="10 11">
    <name type="scientific">Sphingobacterium cellulitidis</name>
    <dbReference type="NCBI Taxonomy" id="1768011"/>
    <lineage>
        <taxon>Bacteria</taxon>
        <taxon>Pseudomonadati</taxon>
        <taxon>Bacteroidota</taxon>
        <taxon>Sphingobacteriia</taxon>
        <taxon>Sphingobacteriales</taxon>
        <taxon>Sphingobacteriaceae</taxon>
        <taxon>Sphingobacterium</taxon>
    </lineage>
</organism>
<evidence type="ECO:0000313" key="10">
    <source>
        <dbReference type="EMBL" id="GGE21775.1"/>
    </source>
</evidence>
<evidence type="ECO:0000256" key="8">
    <source>
        <dbReference type="SAM" id="SignalP"/>
    </source>
</evidence>
<dbReference type="GO" id="GO:0044718">
    <property type="term" value="P:siderophore transmembrane transport"/>
    <property type="evidence" value="ECO:0007669"/>
    <property type="project" value="TreeGrafter"/>
</dbReference>
<dbReference type="EMBL" id="BMKM01000004">
    <property type="protein sequence ID" value="GGE21775.1"/>
    <property type="molecule type" value="Genomic_DNA"/>
</dbReference>
<dbReference type="InterPro" id="IPR037066">
    <property type="entry name" value="Plug_dom_sf"/>
</dbReference>
<feature type="domain" description="Outer membrane protein beta-barrel" evidence="9">
    <location>
        <begin position="378"/>
        <end position="777"/>
    </location>
</feature>
<keyword evidence="10" id="KW-0675">Receptor</keyword>
<feature type="signal peptide" evidence="8">
    <location>
        <begin position="1"/>
        <end position="20"/>
    </location>
</feature>
<dbReference type="Pfam" id="PF14905">
    <property type="entry name" value="OMP_b-brl_3"/>
    <property type="match status" value="1"/>
</dbReference>
<evidence type="ECO:0000256" key="5">
    <source>
        <dbReference type="ARBA" id="ARBA00022729"/>
    </source>
</evidence>
<dbReference type="PANTHER" id="PTHR30069:SF29">
    <property type="entry name" value="HEMOGLOBIN AND HEMOGLOBIN-HAPTOGLOBIN-BINDING PROTEIN 1-RELATED"/>
    <property type="match status" value="1"/>
</dbReference>
<dbReference type="InterPro" id="IPR008969">
    <property type="entry name" value="CarboxyPept-like_regulatory"/>
</dbReference>
<sequence length="804" mass="91539">MQLQFKLCSIFLLFSIIVQAQNQVQGIVQNDIGEPIHQVSVQLKSIHTEFQKSTSSNQVGKFNIDVPDGEYDIHISHLAHSTYRKSGLKVGSSGINLGSITLLPQAQTLEEIEIKGERRLIERFSDRMVINVEKSILADGMTALEILQRAPAVKVDDDGNISMRGKSDVAIMINGKLSYLSPKDLATLLKGTSSSSIKSVELITNPSAKYDAQGLGGMINIVMKNEKKSGFNLSVNSYGGAGRKARYGGGFTLNSQRNSWNFLVGYDKGYRGEREYRTFNRFFEKNANETFPRKSIQYSDTDEPLETNNAKVGIDYQATEKLSLGIGWTGSFGTYKNFNQGYNNILFSNDELISNSLTNNSNVSRWNTQTVMGNVQQKIGDKGSVLSADFEYLYGDYQSDQNLISDFQKTGFQEAFESRRKNRTPSVSKLYVGKIDYLQHINDHQRLEVGWKSSFVNADNNAINDTLRVGDWVRDKTTSNHFLYEEHIHAGYLNYHLEFNDWNITAGLRAENTFSLGKQLTSQKQQERTYTNWFPSAAISKKINDKHQVQFSYSKRINRPDYDDLNPFRYYVDAFVFYEGNPLLQPEMANAFEFNYSFGKNLHASFYYTSVKDVMTSVLTQIPEQNVTIRSISNIEGFRNKGVNLNHSYSPLSFWTSINNANVFENHFFGEFNKESINNRSWSYSLQSNNIFKLPKKWSIELNGQYNSAESDGVFRRKGFGFVSSGLMKNVWNDKISLKFAVNDIFKTMTYRTESHASGVRMNQNFDLDSRTFIFSASIKLGKDFNGKERRKESEEQNRLRSGS</sequence>
<proteinExistence type="predicted"/>
<dbReference type="SUPFAM" id="SSF49464">
    <property type="entry name" value="Carboxypeptidase regulatory domain-like"/>
    <property type="match status" value="1"/>
</dbReference>
<keyword evidence="7" id="KW-0998">Cell outer membrane</keyword>
<name>A0A8H9KXS2_9SPHI</name>
<keyword evidence="5 8" id="KW-0732">Signal</keyword>
<dbReference type="Gene3D" id="2.170.130.10">
    <property type="entry name" value="TonB-dependent receptor, plug domain"/>
    <property type="match status" value="1"/>
</dbReference>
<dbReference type="Pfam" id="PF13620">
    <property type="entry name" value="CarboxypepD_reg"/>
    <property type="match status" value="1"/>
</dbReference>
<comment type="subcellular location">
    <subcellularLocation>
        <location evidence="1">Cell outer membrane</location>
        <topology evidence="1">Multi-pass membrane protein</topology>
    </subcellularLocation>
</comment>
<protein>
    <submittedName>
        <fullName evidence="10">TonB-dependent receptor</fullName>
    </submittedName>
</protein>
<feature type="chain" id="PRO_5034181152" evidence="8">
    <location>
        <begin position="21"/>
        <end position="804"/>
    </location>
</feature>
<evidence type="ECO:0000256" key="2">
    <source>
        <dbReference type="ARBA" id="ARBA00022448"/>
    </source>
</evidence>
<dbReference type="InterPro" id="IPR039426">
    <property type="entry name" value="TonB-dep_rcpt-like"/>
</dbReference>
<dbReference type="Gene3D" id="2.60.40.1120">
    <property type="entry name" value="Carboxypeptidase-like, regulatory domain"/>
    <property type="match status" value="1"/>
</dbReference>
<gene>
    <name evidence="10" type="ORF">GCM10011516_19250</name>
</gene>
<dbReference type="SUPFAM" id="SSF56935">
    <property type="entry name" value="Porins"/>
    <property type="match status" value="1"/>
</dbReference>
<keyword evidence="4" id="KW-0812">Transmembrane</keyword>
<dbReference type="PANTHER" id="PTHR30069">
    <property type="entry name" value="TONB-DEPENDENT OUTER MEMBRANE RECEPTOR"/>
    <property type="match status" value="1"/>
</dbReference>
<dbReference type="Gene3D" id="2.40.170.20">
    <property type="entry name" value="TonB-dependent receptor, beta-barrel domain"/>
    <property type="match status" value="1"/>
</dbReference>
<dbReference type="Proteomes" id="UP000614460">
    <property type="component" value="Unassembled WGS sequence"/>
</dbReference>
<dbReference type="GO" id="GO:0015344">
    <property type="term" value="F:siderophore uptake transmembrane transporter activity"/>
    <property type="evidence" value="ECO:0007669"/>
    <property type="project" value="TreeGrafter"/>
</dbReference>
<accession>A0A8H9KXS2</accession>
<evidence type="ECO:0000256" key="7">
    <source>
        <dbReference type="ARBA" id="ARBA00023237"/>
    </source>
</evidence>
<evidence type="ECO:0000256" key="4">
    <source>
        <dbReference type="ARBA" id="ARBA00022692"/>
    </source>
</evidence>
<dbReference type="RefSeq" id="WP_182499244.1">
    <property type="nucleotide sequence ID" value="NZ_BMKM01000004.1"/>
</dbReference>
<keyword evidence="2" id="KW-0813">Transport</keyword>
<dbReference type="GO" id="GO:0009279">
    <property type="term" value="C:cell outer membrane"/>
    <property type="evidence" value="ECO:0007669"/>
    <property type="project" value="UniProtKB-SubCell"/>
</dbReference>
<dbReference type="InterPro" id="IPR041700">
    <property type="entry name" value="OMP_b-brl_3"/>
</dbReference>
<reference evidence="10" key="1">
    <citation type="journal article" date="2014" name="Int. J. Syst. Evol. Microbiol.">
        <title>Complete genome sequence of Corynebacterium casei LMG S-19264T (=DSM 44701T), isolated from a smear-ripened cheese.</title>
        <authorList>
            <consortium name="US DOE Joint Genome Institute (JGI-PGF)"/>
            <person name="Walter F."/>
            <person name="Albersmeier A."/>
            <person name="Kalinowski J."/>
            <person name="Ruckert C."/>
        </authorList>
    </citation>
    <scope>NUCLEOTIDE SEQUENCE</scope>
    <source>
        <strain evidence="10">CGMCC 1.15966</strain>
    </source>
</reference>
<dbReference type="AlphaFoldDB" id="A0A8H9KXS2"/>
<dbReference type="InterPro" id="IPR036942">
    <property type="entry name" value="Beta-barrel_TonB_sf"/>
</dbReference>
<evidence type="ECO:0000313" key="11">
    <source>
        <dbReference type="Proteomes" id="UP000614460"/>
    </source>
</evidence>
<evidence type="ECO:0000256" key="6">
    <source>
        <dbReference type="ARBA" id="ARBA00023136"/>
    </source>
</evidence>
<keyword evidence="11" id="KW-1185">Reference proteome</keyword>
<evidence type="ECO:0000256" key="1">
    <source>
        <dbReference type="ARBA" id="ARBA00004571"/>
    </source>
</evidence>
<comment type="caution">
    <text evidence="10">The sequence shown here is derived from an EMBL/GenBank/DDBJ whole genome shotgun (WGS) entry which is preliminary data.</text>
</comment>